<sequence>MYSHSVTLDSSKCRGCTDCIKRCPTEAIRVRDSKAKIINDRCIDCGNCIAVCNNGAKKAVMDSIGMIKAYPYRIALTAPSFYAQFSKGESIENIIAALYTIGFTDVFEVSQAAQIITKHTQEYMKSDREYPVISSACPVIMRLIQRRFPALIHHVLPIMSPMELAARYVKETYARAGIDVSQVGVFFISPCPAKATDIHKPKGFEKSYVDGAFSMQEIYLKVIHTMEGTYLKEKKRVPSPDGILWATRNGGVSNNEIDNHIAVDGIERVIDILEKVEDGTLSKIHYIEALACTGGCLGGALTIENPFVSRHTLKKLVEKERKLLGDKAIQEDTLLEEIPYLYNISVDPKPVFSLDEDLETAIEMMEHIESLYKQLPQIDCGSCGAPTCRCFAEDVVKGCANVEDCIFMLRKRIKELSESMFELTKKILPTTKG</sequence>
<dbReference type="AlphaFoldDB" id="A0A926ID26"/>
<feature type="domain" description="4Fe-4S ferredoxin-type" evidence="5">
    <location>
        <begin position="34"/>
        <end position="62"/>
    </location>
</feature>
<dbReference type="InterPro" id="IPR017900">
    <property type="entry name" value="4Fe4S_Fe_S_CS"/>
</dbReference>
<evidence type="ECO:0000313" key="7">
    <source>
        <dbReference type="EMBL" id="MBC8579307.1"/>
    </source>
</evidence>
<dbReference type="PROSITE" id="PS51656">
    <property type="entry name" value="4FE4S"/>
    <property type="match status" value="1"/>
</dbReference>
<dbReference type="Pfam" id="PF13237">
    <property type="entry name" value="Fer4_10"/>
    <property type="match status" value="1"/>
</dbReference>
<feature type="domain" description="4Fe-4S ferredoxin-type" evidence="5">
    <location>
        <begin position="4"/>
        <end position="33"/>
    </location>
</feature>
<protein>
    <submittedName>
        <fullName evidence="7">4Fe-4S dicluster domain-containing protein</fullName>
    </submittedName>
</protein>
<keyword evidence="8" id="KW-1185">Reference proteome</keyword>
<dbReference type="SUPFAM" id="SSF54862">
    <property type="entry name" value="4Fe-4S ferredoxins"/>
    <property type="match status" value="1"/>
</dbReference>
<evidence type="ECO:0000256" key="2">
    <source>
        <dbReference type="ARBA" id="ARBA00022723"/>
    </source>
</evidence>
<evidence type="ECO:0000259" key="5">
    <source>
        <dbReference type="PROSITE" id="PS51379"/>
    </source>
</evidence>
<evidence type="ECO:0000259" key="6">
    <source>
        <dbReference type="PROSITE" id="PS51656"/>
    </source>
</evidence>
<dbReference type="GO" id="GO:0046872">
    <property type="term" value="F:metal ion binding"/>
    <property type="evidence" value="ECO:0007669"/>
    <property type="project" value="UniProtKB-KW"/>
</dbReference>
<feature type="domain" description="4Fe-4S" evidence="6">
    <location>
        <begin position="363"/>
        <end position="422"/>
    </location>
</feature>
<evidence type="ECO:0000313" key="8">
    <source>
        <dbReference type="Proteomes" id="UP000655830"/>
    </source>
</evidence>
<reference evidence="7" key="1">
    <citation type="submission" date="2020-08" db="EMBL/GenBank/DDBJ databases">
        <title>Genome public.</title>
        <authorList>
            <person name="Liu C."/>
            <person name="Sun Q."/>
        </authorList>
    </citation>
    <scope>NUCLEOTIDE SEQUENCE</scope>
    <source>
        <strain evidence="7">NSJ-12</strain>
    </source>
</reference>
<organism evidence="7 8">
    <name type="scientific">Zhenhengia yiwuensis</name>
    <dbReference type="NCBI Taxonomy" id="2763666"/>
    <lineage>
        <taxon>Bacteria</taxon>
        <taxon>Bacillati</taxon>
        <taxon>Bacillota</taxon>
        <taxon>Clostridia</taxon>
        <taxon>Lachnospirales</taxon>
        <taxon>Lachnospiraceae</taxon>
        <taxon>Zhenhengia</taxon>
    </lineage>
</organism>
<dbReference type="InterPro" id="IPR004108">
    <property type="entry name" value="Fe_hydrogenase_lsu_C"/>
</dbReference>
<dbReference type="Gene3D" id="3.40.950.10">
    <property type="entry name" value="Fe-only Hydrogenase (Larger Subunit), Chain L, domain 3"/>
    <property type="match status" value="1"/>
</dbReference>
<dbReference type="InterPro" id="IPR007202">
    <property type="entry name" value="4Fe-4S_dom"/>
</dbReference>
<dbReference type="InterPro" id="IPR050395">
    <property type="entry name" value="4Fe4S_Ferredoxin_RnfB"/>
</dbReference>
<evidence type="ECO:0000256" key="3">
    <source>
        <dbReference type="ARBA" id="ARBA00023004"/>
    </source>
</evidence>
<dbReference type="PANTHER" id="PTHR43560:SF1">
    <property type="entry name" value="ION-TRANSLOCATING OXIDOREDUCTASE COMPLEX SUBUNIT B"/>
    <property type="match status" value="1"/>
</dbReference>
<comment type="caution">
    <text evidence="7">The sequence shown here is derived from an EMBL/GenBank/DDBJ whole genome shotgun (WGS) entry which is preliminary data.</text>
</comment>
<evidence type="ECO:0000256" key="1">
    <source>
        <dbReference type="ARBA" id="ARBA00022485"/>
    </source>
</evidence>
<dbReference type="InterPro" id="IPR009016">
    <property type="entry name" value="Fe_hydrogenase"/>
</dbReference>
<dbReference type="PROSITE" id="PS51379">
    <property type="entry name" value="4FE4S_FER_2"/>
    <property type="match status" value="2"/>
</dbReference>
<gene>
    <name evidence="7" type="ORF">H8718_07185</name>
</gene>
<dbReference type="Gene3D" id="1.10.15.40">
    <property type="entry name" value="Electron transport complex subunit B, putative Fe-S cluster"/>
    <property type="match status" value="1"/>
</dbReference>
<dbReference type="RefSeq" id="WP_177669572.1">
    <property type="nucleotide sequence ID" value="NZ_JACRSY010000009.1"/>
</dbReference>
<dbReference type="Pfam" id="PF04060">
    <property type="entry name" value="FeS"/>
    <property type="match status" value="1"/>
</dbReference>
<accession>A0A926ID26</accession>
<dbReference type="InterPro" id="IPR017896">
    <property type="entry name" value="4Fe4S_Fe-S-bd"/>
</dbReference>
<dbReference type="Pfam" id="PF02906">
    <property type="entry name" value="Fe_hyd_lg_C"/>
    <property type="match status" value="2"/>
</dbReference>
<keyword evidence="4" id="KW-0411">Iron-sulfur</keyword>
<dbReference type="PROSITE" id="PS00198">
    <property type="entry name" value="4FE4S_FER_1"/>
    <property type="match status" value="1"/>
</dbReference>
<keyword evidence="2" id="KW-0479">Metal-binding</keyword>
<evidence type="ECO:0000256" key="4">
    <source>
        <dbReference type="ARBA" id="ARBA00023014"/>
    </source>
</evidence>
<dbReference type="GO" id="GO:0051539">
    <property type="term" value="F:4 iron, 4 sulfur cluster binding"/>
    <property type="evidence" value="ECO:0007669"/>
    <property type="project" value="UniProtKB-KW"/>
</dbReference>
<keyword evidence="3" id="KW-0408">Iron</keyword>
<name>A0A926ID26_9FIRM</name>
<dbReference type="SUPFAM" id="SSF53920">
    <property type="entry name" value="Fe-only hydrogenase"/>
    <property type="match status" value="1"/>
</dbReference>
<keyword evidence="1" id="KW-0004">4Fe-4S</keyword>
<dbReference type="PANTHER" id="PTHR43560">
    <property type="entry name" value="ION-TRANSLOCATING OXIDOREDUCTASE COMPLEX SUBUNIT B"/>
    <property type="match status" value="1"/>
</dbReference>
<dbReference type="EMBL" id="JACRSY010000009">
    <property type="protein sequence ID" value="MBC8579307.1"/>
    <property type="molecule type" value="Genomic_DNA"/>
</dbReference>
<dbReference type="Gene3D" id="3.30.70.20">
    <property type="match status" value="1"/>
</dbReference>
<proteinExistence type="predicted"/>
<dbReference type="Proteomes" id="UP000655830">
    <property type="component" value="Unassembled WGS sequence"/>
</dbReference>